<dbReference type="Proteomes" id="UP000054516">
    <property type="component" value="Unassembled WGS sequence"/>
</dbReference>
<evidence type="ECO:0000313" key="1">
    <source>
        <dbReference type="EMBL" id="GAW26547.1"/>
    </source>
</evidence>
<dbReference type="EMBL" id="DF977481">
    <property type="protein sequence ID" value="GAW26547.1"/>
    <property type="molecule type" value="Genomic_DNA"/>
</dbReference>
<organism evidence="1">
    <name type="scientific">Rosellinia necatrix</name>
    <name type="common">White root-rot fungus</name>
    <dbReference type="NCBI Taxonomy" id="77044"/>
    <lineage>
        <taxon>Eukaryota</taxon>
        <taxon>Fungi</taxon>
        <taxon>Dikarya</taxon>
        <taxon>Ascomycota</taxon>
        <taxon>Pezizomycotina</taxon>
        <taxon>Sordariomycetes</taxon>
        <taxon>Xylariomycetidae</taxon>
        <taxon>Xylariales</taxon>
        <taxon>Xylariaceae</taxon>
        <taxon>Rosellinia</taxon>
    </lineage>
</organism>
<name>A0A1S8A914_ROSNE</name>
<reference evidence="1" key="1">
    <citation type="submission" date="2016-03" db="EMBL/GenBank/DDBJ databases">
        <title>Draft genome sequence of Rosellinia necatrix.</title>
        <authorList>
            <person name="Kanematsu S."/>
        </authorList>
    </citation>
    <scope>NUCLEOTIDE SEQUENCE [LARGE SCALE GENOMIC DNA]</scope>
    <source>
        <strain evidence="1">W97</strain>
    </source>
</reference>
<accession>A0A1S8A914</accession>
<gene>
    <name evidence="1" type="ORF">SAMD00023353_3600930</name>
</gene>
<proteinExistence type="predicted"/>
<evidence type="ECO:0000313" key="2">
    <source>
        <dbReference type="Proteomes" id="UP000054516"/>
    </source>
</evidence>
<protein>
    <submittedName>
        <fullName evidence="1">Uncharacterized protein</fullName>
    </submittedName>
</protein>
<dbReference type="AlphaFoldDB" id="A0A1S8A914"/>
<keyword evidence="2" id="KW-1185">Reference proteome</keyword>
<sequence length="50" mass="5697">MRTVDVDVHAGERAILLRKGTLHSLPSVLDFPRRVFFPHVAQSAERVRSK</sequence>